<organism evidence="8 9">
    <name type="scientific">Rhynchospora tenuis</name>
    <dbReference type="NCBI Taxonomy" id="198213"/>
    <lineage>
        <taxon>Eukaryota</taxon>
        <taxon>Viridiplantae</taxon>
        <taxon>Streptophyta</taxon>
        <taxon>Embryophyta</taxon>
        <taxon>Tracheophyta</taxon>
        <taxon>Spermatophyta</taxon>
        <taxon>Magnoliopsida</taxon>
        <taxon>Liliopsida</taxon>
        <taxon>Poales</taxon>
        <taxon>Cyperaceae</taxon>
        <taxon>Cyperoideae</taxon>
        <taxon>Rhynchosporeae</taxon>
        <taxon>Rhynchospora</taxon>
    </lineage>
</organism>
<sequence>MGLAYRRRILTPPRLVLVAVIMAIAGVAVTKADKFTIKWYPNGNYTDWDQKNNNSVHVGDWLVFQYTANQADVIQVNQSGFNNCDASNPISNYSRGRSYAIQLNESRPYYFICSLGYCYGGMKLAVVAHPLPPPTPPPSPTVSLAIAGVKPPVGSFVAAAVTALVLFRFLVT</sequence>
<dbReference type="GO" id="GO:0005886">
    <property type="term" value="C:plasma membrane"/>
    <property type="evidence" value="ECO:0007669"/>
    <property type="project" value="TreeGrafter"/>
</dbReference>
<dbReference type="EMBL" id="JAMRDG010000002">
    <property type="protein sequence ID" value="KAJ3685560.1"/>
    <property type="molecule type" value="Genomic_DNA"/>
</dbReference>
<dbReference type="Proteomes" id="UP001210211">
    <property type="component" value="Unassembled WGS sequence"/>
</dbReference>
<keyword evidence="6" id="KW-0812">Transmembrane</keyword>
<evidence type="ECO:0000256" key="6">
    <source>
        <dbReference type="SAM" id="Phobius"/>
    </source>
</evidence>
<reference evidence="8 9" key="1">
    <citation type="journal article" date="2022" name="Cell">
        <title>Repeat-based holocentromeres influence genome architecture and karyotype evolution.</title>
        <authorList>
            <person name="Hofstatter P.G."/>
            <person name="Thangavel G."/>
            <person name="Lux T."/>
            <person name="Neumann P."/>
            <person name="Vondrak T."/>
            <person name="Novak P."/>
            <person name="Zhang M."/>
            <person name="Costa L."/>
            <person name="Castellani M."/>
            <person name="Scott A."/>
            <person name="Toegelov H."/>
            <person name="Fuchs J."/>
            <person name="Mata-Sucre Y."/>
            <person name="Dias Y."/>
            <person name="Vanzela A.L.L."/>
            <person name="Huettel B."/>
            <person name="Almeida C.C.S."/>
            <person name="Simkova H."/>
            <person name="Souza G."/>
            <person name="Pedrosa-Harand A."/>
            <person name="Macas J."/>
            <person name="Mayer K.F.X."/>
            <person name="Houben A."/>
            <person name="Marques A."/>
        </authorList>
    </citation>
    <scope>NUCLEOTIDE SEQUENCE [LARGE SCALE GENOMIC DNA]</scope>
    <source>
        <strain evidence="8">RhyTen1mFocal</strain>
    </source>
</reference>
<dbReference type="Pfam" id="PF02298">
    <property type="entry name" value="Cu_bind_like"/>
    <property type="match status" value="1"/>
</dbReference>
<proteinExistence type="inferred from homology"/>
<dbReference type="SUPFAM" id="SSF49503">
    <property type="entry name" value="Cupredoxins"/>
    <property type="match status" value="1"/>
</dbReference>
<dbReference type="PANTHER" id="PTHR33021">
    <property type="entry name" value="BLUE COPPER PROTEIN"/>
    <property type="match status" value="1"/>
</dbReference>
<accession>A0AAD5WBQ6</accession>
<evidence type="ECO:0000259" key="7">
    <source>
        <dbReference type="PROSITE" id="PS51485"/>
    </source>
</evidence>
<comment type="caution">
    <text evidence="8">The sequence shown here is derived from an EMBL/GenBank/DDBJ whole genome shotgun (WGS) entry which is preliminary data.</text>
</comment>
<dbReference type="PANTHER" id="PTHR33021:SF547">
    <property type="entry name" value="OS03G0758500 PROTEIN"/>
    <property type="match status" value="1"/>
</dbReference>
<gene>
    <name evidence="8" type="ORF">LUZ61_014724</name>
</gene>
<evidence type="ECO:0000313" key="8">
    <source>
        <dbReference type="EMBL" id="KAJ3685560.1"/>
    </source>
</evidence>
<keyword evidence="3" id="KW-0325">Glycoprotein</keyword>
<evidence type="ECO:0000256" key="4">
    <source>
        <dbReference type="ARBA" id="ARBA00035011"/>
    </source>
</evidence>
<dbReference type="FunFam" id="2.60.40.420:FF:000018">
    <property type="entry name" value="Lamin-like protein"/>
    <property type="match status" value="1"/>
</dbReference>
<dbReference type="InterPro" id="IPR008972">
    <property type="entry name" value="Cupredoxin"/>
</dbReference>
<evidence type="ECO:0000256" key="3">
    <source>
        <dbReference type="ARBA" id="ARBA00023180"/>
    </source>
</evidence>
<feature type="transmembrane region" description="Helical" evidence="6">
    <location>
        <begin position="12"/>
        <end position="30"/>
    </location>
</feature>
<dbReference type="AlphaFoldDB" id="A0AAD5WBQ6"/>
<evidence type="ECO:0000256" key="5">
    <source>
        <dbReference type="ARBA" id="ARBA00037626"/>
    </source>
</evidence>
<evidence type="ECO:0000313" key="9">
    <source>
        <dbReference type="Proteomes" id="UP001210211"/>
    </source>
</evidence>
<comment type="similarity">
    <text evidence="4">Belongs to the early nodulin-like (ENODL) family.</text>
</comment>
<dbReference type="PROSITE" id="PS51485">
    <property type="entry name" value="PHYTOCYANIN"/>
    <property type="match status" value="1"/>
</dbReference>
<keyword evidence="9" id="KW-1185">Reference proteome</keyword>
<dbReference type="InterPro" id="IPR003245">
    <property type="entry name" value="Phytocyanin_dom"/>
</dbReference>
<keyword evidence="6" id="KW-1133">Transmembrane helix</keyword>
<keyword evidence="6" id="KW-0472">Membrane</keyword>
<feature type="domain" description="Phytocyanin" evidence="7">
    <location>
        <begin position="28"/>
        <end position="130"/>
    </location>
</feature>
<feature type="transmembrane region" description="Helical" evidence="6">
    <location>
        <begin position="151"/>
        <end position="171"/>
    </location>
</feature>
<protein>
    <recommendedName>
        <fullName evidence="7">Phytocyanin domain-containing protein</fullName>
    </recommendedName>
</protein>
<keyword evidence="2" id="KW-1015">Disulfide bond</keyword>
<keyword evidence="1" id="KW-0732">Signal</keyword>
<name>A0AAD5WBQ6_9POAL</name>
<dbReference type="GO" id="GO:0009055">
    <property type="term" value="F:electron transfer activity"/>
    <property type="evidence" value="ECO:0007669"/>
    <property type="project" value="InterPro"/>
</dbReference>
<dbReference type="Gene3D" id="2.60.40.420">
    <property type="entry name" value="Cupredoxins - blue copper proteins"/>
    <property type="match status" value="1"/>
</dbReference>
<evidence type="ECO:0000256" key="2">
    <source>
        <dbReference type="ARBA" id="ARBA00023157"/>
    </source>
</evidence>
<feature type="transmembrane region" description="Helical" evidence="6">
    <location>
        <begin position="109"/>
        <end position="131"/>
    </location>
</feature>
<comment type="function">
    <text evidence="5">May act as a carbohydrate transporter.</text>
</comment>
<evidence type="ECO:0000256" key="1">
    <source>
        <dbReference type="ARBA" id="ARBA00022729"/>
    </source>
</evidence>
<dbReference type="InterPro" id="IPR039391">
    <property type="entry name" value="Phytocyanin-like"/>
</dbReference>